<gene>
    <name evidence="6" type="ORF">F4Y08_01525</name>
</gene>
<evidence type="ECO:0000313" key="6">
    <source>
        <dbReference type="EMBL" id="MYD89006.1"/>
    </source>
</evidence>
<dbReference type="AlphaFoldDB" id="A0A6B1DQB7"/>
<feature type="binding site" evidence="5">
    <location>
        <position position="191"/>
    </location>
    <ligand>
        <name>Ca(2+)</name>
        <dbReference type="ChEBI" id="CHEBI:29108"/>
    </ligand>
</feature>
<dbReference type="InterPro" id="IPR043146">
    <property type="entry name" value="Penicillin_amidase_N_B-knob"/>
</dbReference>
<dbReference type="Gene3D" id="1.10.1400.10">
    <property type="match status" value="1"/>
</dbReference>
<dbReference type="InterPro" id="IPR002692">
    <property type="entry name" value="S45"/>
</dbReference>
<dbReference type="Gene3D" id="2.30.120.10">
    <property type="match status" value="1"/>
</dbReference>
<evidence type="ECO:0000256" key="3">
    <source>
        <dbReference type="ARBA" id="ARBA00023145"/>
    </source>
</evidence>
<feature type="binding site" evidence="5">
    <location>
        <position position="331"/>
    </location>
    <ligand>
        <name>Ca(2+)</name>
        <dbReference type="ChEBI" id="CHEBI:29108"/>
    </ligand>
</feature>
<dbReference type="InterPro" id="IPR023343">
    <property type="entry name" value="Penicillin_amidase_dom1"/>
</dbReference>
<organism evidence="6">
    <name type="scientific">Caldilineaceae bacterium SB0662_bin_9</name>
    <dbReference type="NCBI Taxonomy" id="2605258"/>
    <lineage>
        <taxon>Bacteria</taxon>
        <taxon>Bacillati</taxon>
        <taxon>Chloroflexota</taxon>
        <taxon>Caldilineae</taxon>
        <taxon>Caldilineales</taxon>
        <taxon>Caldilineaceae</taxon>
    </lineage>
</organism>
<dbReference type="InterPro" id="IPR029055">
    <property type="entry name" value="Ntn_hydrolases_N"/>
</dbReference>
<dbReference type="InterPro" id="IPR043147">
    <property type="entry name" value="Penicillin_amidase_A-knob"/>
</dbReference>
<comment type="caution">
    <text evidence="6">The sequence shown here is derived from an EMBL/GenBank/DDBJ whole genome shotgun (WGS) entry which is preliminary data.</text>
</comment>
<feature type="active site" description="Nucleophile" evidence="4">
    <location>
        <position position="259"/>
    </location>
</feature>
<dbReference type="EMBL" id="VXPY01000013">
    <property type="protein sequence ID" value="MYD89006.1"/>
    <property type="molecule type" value="Genomic_DNA"/>
</dbReference>
<evidence type="ECO:0000256" key="2">
    <source>
        <dbReference type="ARBA" id="ARBA00022801"/>
    </source>
</evidence>
<accession>A0A6B1DQB7</accession>
<evidence type="ECO:0000256" key="4">
    <source>
        <dbReference type="PIRSR" id="PIRSR001227-1"/>
    </source>
</evidence>
<keyword evidence="5" id="KW-0106">Calcium</keyword>
<sequence length="812" mass="90654">MAWIGKSLLVLFSIGLVAGGFLAYVYRWLLTKPVPDIAGKASSPGLDAEVIIRRDHHGIPHIKASTTADLFRAQGFVHAQDRLWQMEQLRRTARGSLSAVFGEAAFDADRYSRTIGFWRAAQNELKVLDPEIRKVLGWYAEGVNLYMVERAGQLAAEFRLLRYEPETWTPLDTVALAKVIYWSMSVNWDSELLRFLMLERFGPERAFDVEHANPMGTPPVHQSLTADEKSQVARTADALREAYRSAQAWLPHGEGRLGSNAWVLHGRHTESGHAIMCNDPHLQVAIPCPLYEQHLSGPGINAAGAMFPGAPGIAFGHNDGLAWSITNAVTDVQDMYIERVDPKRPDYCLVGNEWHRMETFREEIHVKGEDRPRVIEVRQSRHGPLVSDLVPELDRADLALQWAGAAPGHTLTAIWRLMTAQNCHDGAEALQLWHSPTLNLTLADTQGEMVCLLVGSHPRRRQGMGLIPSPGWDPAYDWDGFIPAKELPADWNPPSGILVNANNRTTDRTDLPWFGCEFDPGFRAQRIHDMLADLSDATLADMRRMQVDTHSLYAEQLIAEVVRLQPHEGFETHAVNTLAAWNSRMDPDSPGAVIFHYLLDEITKGLFSPQLGDLLGRYRGQVTGALFDFSGFKWVAGSRTLDLVTSEATSPRYATPDNPNNTSRQQFLAAALTRAVRRLRSEVGESTRRWAWGRVHQIRFSHILGSVRILGPVVNRGPYPIPGDGTSILQTATRAGDPTALVQVSPSYRTIMEIGNWDACLSVINTGQSGHPASRHYDDQMNLWRAGEYHPMPFSDEAVEEATAFIMRLRPE</sequence>
<dbReference type="CDD" id="cd03747">
    <property type="entry name" value="Ntn_PGA_like"/>
    <property type="match status" value="1"/>
</dbReference>
<dbReference type="Pfam" id="PF01804">
    <property type="entry name" value="Penicil_amidase"/>
    <property type="match status" value="1"/>
</dbReference>
<dbReference type="GO" id="GO:0016811">
    <property type="term" value="F:hydrolase activity, acting on carbon-nitrogen (but not peptide) bonds, in linear amides"/>
    <property type="evidence" value="ECO:0007669"/>
    <property type="project" value="InterPro"/>
</dbReference>
<keyword evidence="3" id="KW-0865">Zymogen</keyword>
<feature type="binding site" evidence="5">
    <location>
        <position position="334"/>
    </location>
    <ligand>
        <name>Ca(2+)</name>
        <dbReference type="ChEBI" id="CHEBI:29108"/>
    </ligand>
</feature>
<keyword evidence="2" id="KW-0378">Hydrolase</keyword>
<keyword evidence="5" id="KW-0479">Metal-binding</keyword>
<dbReference type="PIRSF" id="PIRSF001227">
    <property type="entry name" value="Pen_acylase"/>
    <property type="match status" value="1"/>
</dbReference>
<dbReference type="InterPro" id="IPR014395">
    <property type="entry name" value="Pen/GL7ACA/AHL_acylase"/>
</dbReference>
<dbReference type="PANTHER" id="PTHR34218:SF4">
    <property type="entry name" value="ACYL-HOMOSERINE LACTONE ACYLASE QUIP"/>
    <property type="match status" value="1"/>
</dbReference>
<comment type="similarity">
    <text evidence="1">Belongs to the peptidase S45 family.</text>
</comment>
<name>A0A6B1DQB7_9CHLR</name>
<evidence type="ECO:0000256" key="5">
    <source>
        <dbReference type="PIRSR" id="PIRSR001227-2"/>
    </source>
</evidence>
<dbReference type="GO" id="GO:0017000">
    <property type="term" value="P:antibiotic biosynthetic process"/>
    <property type="evidence" value="ECO:0007669"/>
    <property type="project" value="InterPro"/>
</dbReference>
<dbReference type="GO" id="GO:0046872">
    <property type="term" value="F:metal ion binding"/>
    <property type="evidence" value="ECO:0007669"/>
    <property type="project" value="UniProtKB-KW"/>
</dbReference>
<dbReference type="PANTHER" id="PTHR34218">
    <property type="entry name" value="PEPTIDASE S45 PENICILLIN AMIDASE"/>
    <property type="match status" value="1"/>
</dbReference>
<proteinExistence type="inferred from homology"/>
<evidence type="ECO:0000256" key="1">
    <source>
        <dbReference type="ARBA" id="ARBA00006586"/>
    </source>
</evidence>
<reference evidence="6" key="1">
    <citation type="submission" date="2019-09" db="EMBL/GenBank/DDBJ databases">
        <title>Characterisation of the sponge microbiome using genome-centric metagenomics.</title>
        <authorList>
            <person name="Engelberts J.P."/>
            <person name="Robbins S.J."/>
            <person name="De Goeij J.M."/>
            <person name="Aranda M."/>
            <person name="Bell S.C."/>
            <person name="Webster N.S."/>
        </authorList>
    </citation>
    <scope>NUCLEOTIDE SEQUENCE</scope>
    <source>
        <strain evidence="6">SB0662_bin_9</strain>
    </source>
</reference>
<dbReference type="Gene3D" id="1.10.439.10">
    <property type="entry name" value="Penicillin Amidohydrolase, domain 1"/>
    <property type="match status" value="1"/>
</dbReference>
<dbReference type="SUPFAM" id="SSF56235">
    <property type="entry name" value="N-terminal nucleophile aminohydrolases (Ntn hydrolases)"/>
    <property type="match status" value="1"/>
</dbReference>
<comment type="cofactor">
    <cofactor evidence="5">
        <name>Ca(2+)</name>
        <dbReference type="ChEBI" id="CHEBI:29108"/>
    </cofactor>
    <text evidence="5">Binds 1 Ca(2+) ion per dimer.</text>
</comment>
<dbReference type="Gene3D" id="3.60.20.10">
    <property type="entry name" value="Glutamine Phosphoribosylpyrophosphate, subunit 1, domain 1"/>
    <property type="match status" value="1"/>
</dbReference>
<protein>
    <submittedName>
        <fullName evidence="6">Penicillin acylase family protein</fullName>
    </submittedName>
</protein>